<proteinExistence type="predicted"/>
<reference evidence="1 2" key="1">
    <citation type="journal article" date="2015" name="Genome Announc.">
        <title>Draft Genome Sequence of Filamentous Marine Cyanobacterium Lyngbya confervoides Strain BDU141951.</title>
        <authorList>
            <person name="Chandrababunaidu M.M."/>
            <person name="Sen D."/>
            <person name="Tripathy S."/>
        </authorList>
    </citation>
    <scope>NUCLEOTIDE SEQUENCE [LARGE SCALE GENOMIC DNA]</scope>
    <source>
        <strain evidence="1 2">BDU141951</strain>
    </source>
</reference>
<dbReference type="Proteomes" id="UP000031561">
    <property type="component" value="Unassembled WGS sequence"/>
</dbReference>
<dbReference type="AlphaFoldDB" id="A0ABD4SZJ5"/>
<gene>
    <name evidence="1" type="ORF">QQ91_0003395</name>
</gene>
<dbReference type="EMBL" id="JTHE03000023">
    <property type="protein sequence ID" value="MCM1981876.1"/>
    <property type="molecule type" value="Genomic_DNA"/>
</dbReference>
<evidence type="ECO:0000313" key="1">
    <source>
        <dbReference type="EMBL" id="MCM1981876.1"/>
    </source>
</evidence>
<evidence type="ECO:0008006" key="3">
    <source>
        <dbReference type="Google" id="ProtNLM"/>
    </source>
</evidence>
<evidence type="ECO:0000313" key="2">
    <source>
        <dbReference type="Proteomes" id="UP000031561"/>
    </source>
</evidence>
<organism evidence="1 2">
    <name type="scientific">Lyngbya confervoides BDU141951</name>
    <dbReference type="NCBI Taxonomy" id="1574623"/>
    <lineage>
        <taxon>Bacteria</taxon>
        <taxon>Bacillati</taxon>
        <taxon>Cyanobacteriota</taxon>
        <taxon>Cyanophyceae</taxon>
        <taxon>Oscillatoriophycideae</taxon>
        <taxon>Oscillatoriales</taxon>
        <taxon>Microcoleaceae</taxon>
        <taxon>Lyngbya</taxon>
    </lineage>
</organism>
<dbReference type="RefSeq" id="WP_166280001.1">
    <property type="nucleotide sequence ID" value="NZ_JTHE03000023.1"/>
</dbReference>
<accession>A0ABD4SZJ5</accession>
<name>A0ABD4SZJ5_9CYAN</name>
<comment type="caution">
    <text evidence="1">The sequence shown here is derived from an EMBL/GenBank/DDBJ whole genome shotgun (WGS) entry which is preliminary data.</text>
</comment>
<keyword evidence="2" id="KW-1185">Reference proteome</keyword>
<protein>
    <recommendedName>
        <fullName evidence="3">Transposase</fullName>
    </recommendedName>
</protein>
<sequence length="71" mass="7800">MAAKVSTDTRPAPRDKYRSFKILKKHQESIKVASAILLDSMMQEQALGYFVPEPGGPLDRDCPQIGPAIEG</sequence>